<evidence type="ECO:0000313" key="2">
    <source>
        <dbReference type="Proteomes" id="UP000034098"/>
    </source>
</evidence>
<dbReference type="AlphaFoldDB" id="A0A0M2HAI6"/>
<accession>A0A0M2HAI6</accession>
<organism evidence="1 2">
    <name type="scientific">Microbacterium trichothecenolyticum</name>
    <name type="common">Aureobacterium trichothecenolyticum</name>
    <dbReference type="NCBI Taxonomy" id="69370"/>
    <lineage>
        <taxon>Bacteria</taxon>
        <taxon>Bacillati</taxon>
        <taxon>Actinomycetota</taxon>
        <taxon>Actinomycetes</taxon>
        <taxon>Micrococcales</taxon>
        <taxon>Microbacteriaceae</taxon>
        <taxon>Microbacterium</taxon>
    </lineage>
</organism>
<proteinExistence type="predicted"/>
<name>A0A0M2HAI6_MICTR</name>
<protein>
    <submittedName>
        <fullName evidence="1">Uncharacterized protein</fullName>
    </submittedName>
</protein>
<evidence type="ECO:0000313" key="1">
    <source>
        <dbReference type="EMBL" id="KJL41045.1"/>
    </source>
</evidence>
<sequence length="312" mass="34294">MELVRFSAPAHLDDAGPASDFPDQWHDLVSGLIAASTEVSGRGAYVNPTLRPGRRDRARAITWTGLSRPLLMEHRDDRRAAYAAAESREVQIEYLEWHVEKVDGRIARVTFTTETPEYWMLLAELHPEAVLALYRRFVSPAVAEQDLFPDGGAYDPRNRWNTTDGIVHYVMPINSMGDLLGVSQESEPSQHAIDGYDALPYSRATGADARINFDVWAMSRQGLSVATADPPGLYMIGWDDSGWTKPDGTPVGDYWTIERGARGAALRVAYEVPADEGFRVGDIRIGGRPIDFGGQIAEHITMSAHVVSGGAA</sequence>
<dbReference type="EMBL" id="JYJA01000038">
    <property type="protein sequence ID" value="KJL41045.1"/>
    <property type="molecule type" value="Genomic_DNA"/>
</dbReference>
<reference evidence="1 2" key="1">
    <citation type="submission" date="2015-02" db="EMBL/GenBank/DDBJ databases">
        <title>Draft genome sequences of ten Microbacterium spp. with emphasis on heavy metal contaminated environments.</title>
        <authorList>
            <person name="Corretto E."/>
        </authorList>
    </citation>
    <scope>NUCLEOTIDE SEQUENCE [LARGE SCALE GENOMIC DNA]</scope>
    <source>
        <strain evidence="1 2">DSM 8608</strain>
    </source>
</reference>
<gene>
    <name evidence="1" type="ORF">RS82_02960</name>
</gene>
<comment type="caution">
    <text evidence="1">The sequence shown here is derived from an EMBL/GenBank/DDBJ whole genome shotgun (WGS) entry which is preliminary data.</text>
</comment>
<keyword evidence="2" id="KW-1185">Reference proteome</keyword>
<dbReference type="PATRIC" id="fig|69370.6.peg.3012"/>
<dbReference type="RefSeq" id="WP_052676861.1">
    <property type="nucleotide sequence ID" value="NZ_JYJA01000038.1"/>
</dbReference>
<dbReference type="Proteomes" id="UP000034098">
    <property type="component" value="Unassembled WGS sequence"/>
</dbReference>
<dbReference type="OrthoDB" id="226361at2"/>